<reference evidence="3" key="1">
    <citation type="submission" date="2017-04" db="EMBL/GenBank/DDBJ databases">
        <title>Function of individual gut microbiota members based on whole genome sequencing of pure cultures obtained from chicken caecum.</title>
        <authorList>
            <person name="Medvecky M."/>
            <person name="Cejkova D."/>
            <person name="Polansky O."/>
            <person name="Karasova D."/>
            <person name="Kubasova T."/>
            <person name="Cizek A."/>
            <person name="Rychlik I."/>
        </authorList>
    </citation>
    <scope>NUCLEOTIDE SEQUENCE [LARGE SCALE GENOMIC DNA]</scope>
    <source>
        <strain evidence="3">An75</strain>
    </source>
</reference>
<dbReference type="EMBL" id="NFHM01000015">
    <property type="protein sequence ID" value="OUN41851.1"/>
    <property type="molecule type" value="Genomic_DNA"/>
</dbReference>
<gene>
    <name evidence="2" type="ORF">B5G26_10455</name>
</gene>
<proteinExistence type="predicted"/>
<dbReference type="RefSeq" id="WP_072851036.1">
    <property type="nucleotide sequence ID" value="NZ_CALHYR010000073.1"/>
</dbReference>
<dbReference type="Proteomes" id="UP000195455">
    <property type="component" value="Unassembled WGS sequence"/>
</dbReference>
<accession>A0A1Y3TZH9</accession>
<dbReference type="AlphaFoldDB" id="A0A1Y3TZH9"/>
<evidence type="ECO:0000313" key="3">
    <source>
        <dbReference type="Proteomes" id="UP000195455"/>
    </source>
</evidence>
<name>A0A1Y3TZH9_9FIRM</name>
<organism evidence="2 3">
    <name type="scientific">Anaerotignum lactatifermentans</name>
    <dbReference type="NCBI Taxonomy" id="160404"/>
    <lineage>
        <taxon>Bacteria</taxon>
        <taxon>Bacillati</taxon>
        <taxon>Bacillota</taxon>
        <taxon>Clostridia</taxon>
        <taxon>Lachnospirales</taxon>
        <taxon>Anaerotignaceae</taxon>
        <taxon>Anaerotignum</taxon>
    </lineage>
</organism>
<comment type="caution">
    <text evidence="2">The sequence shown here is derived from an EMBL/GenBank/DDBJ whole genome shotgun (WGS) entry which is preliminary data.</text>
</comment>
<feature type="domain" description="DUF6760" evidence="1">
    <location>
        <begin position="4"/>
        <end position="54"/>
    </location>
</feature>
<sequence length="59" mass="7152">MKTYPADKIYEEAAFIAYYVHWSHDEIMSMSHLDRIRWCNEISGINRKLNDEPENMFKL</sequence>
<dbReference type="Pfam" id="PF20546">
    <property type="entry name" value="DUF6760"/>
    <property type="match status" value="1"/>
</dbReference>
<protein>
    <recommendedName>
        <fullName evidence="1">DUF6760 domain-containing protein</fullName>
    </recommendedName>
</protein>
<evidence type="ECO:0000259" key="1">
    <source>
        <dbReference type="Pfam" id="PF20546"/>
    </source>
</evidence>
<evidence type="ECO:0000313" key="2">
    <source>
        <dbReference type="EMBL" id="OUN41851.1"/>
    </source>
</evidence>
<dbReference type="InterPro" id="IPR046648">
    <property type="entry name" value="DUF6760"/>
</dbReference>